<proteinExistence type="predicted"/>
<dbReference type="Proteomes" id="UP001153714">
    <property type="component" value="Chromosome 5"/>
</dbReference>
<gene>
    <name evidence="2" type="ORF">DIATSA_LOCUS10999</name>
</gene>
<feature type="region of interest" description="Disordered" evidence="1">
    <location>
        <begin position="77"/>
        <end position="191"/>
    </location>
</feature>
<accession>A0A9N9RBK1</accession>
<name>A0A9N9RBK1_9NEOP</name>
<organism evidence="2 3">
    <name type="scientific">Diatraea saccharalis</name>
    <name type="common">sugarcane borer</name>
    <dbReference type="NCBI Taxonomy" id="40085"/>
    <lineage>
        <taxon>Eukaryota</taxon>
        <taxon>Metazoa</taxon>
        <taxon>Ecdysozoa</taxon>
        <taxon>Arthropoda</taxon>
        <taxon>Hexapoda</taxon>
        <taxon>Insecta</taxon>
        <taxon>Pterygota</taxon>
        <taxon>Neoptera</taxon>
        <taxon>Endopterygota</taxon>
        <taxon>Lepidoptera</taxon>
        <taxon>Glossata</taxon>
        <taxon>Ditrysia</taxon>
        <taxon>Pyraloidea</taxon>
        <taxon>Crambidae</taxon>
        <taxon>Crambinae</taxon>
        <taxon>Diatraea</taxon>
    </lineage>
</organism>
<sequence length="390" mass="45563">MKMKHQNINETYYLLQIIVTPALIKGEEGRQKQDVTKREAKKINKREASLIIDNFPVETVYSQYPKVIFRRVSRQKYGPPKTKYESYRPKYGPPSPKTRKPAKKYRKHFNYKHRQSSKHRSPKPRYGPPKRPSKKPVYGPPKKAPPPYNTEPAGFAEPPVDAEPYYQPQNQNYAEPPVDSYGAPLKTTNEPYPAAPNYEAQNHYEHSDFSNLAQEYRPWQDFQQEPNVDNTFAYSKKRPIFIKPDELFDAEVNQEDDNIDHTNIYSLQTYKEPEYLNNRKKKPHYFIDSNKKVNKYWKSPRLRPEKIKVDEDDNDEEMLVGGQYAEPPARYVPKFLPSAPMFTGTDEFAPAKIFDYHTPTTSATISPYVNYINSNMAFSPQNLNDAFSSR</sequence>
<reference evidence="2" key="2">
    <citation type="submission" date="2022-10" db="EMBL/GenBank/DDBJ databases">
        <authorList>
            <consortium name="ENA_rothamsted_submissions"/>
            <consortium name="culmorum"/>
            <person name="King R."/>
        </authorList>
    </citation>
    <scope>NUCLEOTIDE SEQUENCE</scope>
</reference>
<reference evidence="2" key="1">
    <citation type="submission" date="2021-12" db="EMBL/GenBank/DDBJ databases">
        <authorList>
            <person name="King R."/>
        </authorList>
    </citation>
    <scope>NUCLEOTIDE SEQUENCE</scope>
</reference>
<dbReference type="OrthoDB" id="7167967at2759"/>
<protein>
    <submittedName>
        <fullName evidence="2">Uncharacterized protein</fullName>
    </submittedName>
</protein>
<evidence type="ECO:0000256" key="1">
    <source>
        <dbReference type="SAM" id="MobiDB-lite"/>
    </source>
</evidence>
<keyword evidence="3" id="KW-1185">Reference proteome</keyword>
<evidence type="ECO:0000313" key="2">
    <source>
        <dbReference type="EMBL" id="CAG9793575.1"/>
    </source>
</evidence>
<dbReference type="EMBL" id="OU893336">
    <property type="protein sequence ID" value="CAG9793575.1"/>
    <property type="molecule type" value="Genomic_DNA"/>
</dbReference>
<evidence type="ECO:0000313" key="3">
    <source>
        <dbReference type="Proteomes" id="UP001153714"/>
    </source>
</evidence>
<feature type="compositionally biased region" description="Basic residues" evidence="1">
    <location>
        <begin position="97"/>
        <end position="123"/>
    </location>
</feature>
<feature type="compositionally biased region" description="Pro residues" evidence="1">
    <location>
        <begin position="138"/>
        <end position="149"/>
    </location>
</feature>
<dbReference type="AlphaFoldDB" id="A0A9N9RBK1"/>